<evidence type="ECO:0000256" key="9">
    <source>
        <dbReference type="ARBA" id="ARBA00022982"/>
    </source>
</evidence>
<dbReference type="InterPro" id="IPR010934">
    <property type="entry name" value="NADH_DH_su5_C"/>
</dbReference>
<keyword evidence="11 16" id="KW-0520">NAD</keyword>
<evidence type="ECO:0000256" key="5">
    <source>
        <dbReference type="ARBA" id="ARBA00022660"/>
    </source>
</evidence>
<dbReference type="GO" id="GO:0003954">
    <property type="term" value="F:NADH dehydrogenase activity"/>
    <property type="evidence" value="ECO:0007669"/>
    <property type="project" value="TreeGrafter"/>
</dbReference>
<dbReference type="PANTHER" id="PTHR42829">
    <property type="entry name" value="NADH-UBIQUINONE OXIDOREDUCTASE CHAIN 5"/>
    <property type="match status" value="1"/>
</dbReference>
<feature type="transmembrane region" description="Helical" evidence="16">
    <location>
        <begin position="296"/>
        <end position="318"/>
    </location>
</feature>
<keyword evidence="10 16" id="KW-1133">Transmembrane helix</keyword>
<accession>A0A8E5NIT0</accession>
<sequence>MKKHINFYSPKLLLMNGMFIFTFSAMLFNFNSLFLIEWELFNMGLLKISFPILIDYKGCLFSFIVLFISFNVMMFSINYMEMDKKNNLFTIIVLMFIVSMNLLIYIPHMGFLLLGWDGLGVISFILVVYYLNNKSLSAGFITAFTNRVGDILLLLSIGMTMYIGNWVVINMWYKNMIEFKYQIILILLASMTKSAQLPFSSWLPAAMAAPTPVSALVHSSTLVTAGVFLVLRFYLFLAKSNYFFLILMLISIATLFMAGFSASMEWDMKKIIALSTLSQLGLMMMMISMMSPQISYIHMVVHAMFKALLFICAGTLIMNYIHSQDLRWMGNISLKLPMACVGMIVSIMAMCGMPFMSSFYTKDPMLEFSLFNINFMNLILLSYLSIGVTSYYSLRFLMLLIWSMNLSNPFMNFNEKKHSTFSMSFMGLMSIIISMLLFWFFLMKDMIICMSVKMTLTPMLIVFLGLSLSFFMNYFNKKIMYVIQIFNNKMWYIYPLMSQFKLKPFMSYAKLYLENIDQSLLEIYSGEGFVFKLKNLNIYYYYMNFSPMMLVTIMLLLMIFYLMVF</sequence>
<keyword evidence="5" id="KW-0679">Respiratory chain</keyword>
<keyword evidence="9" id="KW-0249">Electron transport</keyword>
<dbReference type="GO" id="GO:0008137">
    <property type="term" value="F:NADH dehydrogenase (ubiquinone) activity"/>
    <property type="evidence" value="ECO:0007669"/>
    <property type="project" value="UniProtKB-EC"/>
</dbReference>
<feature type="transmembrane region" description="Helical" evidence="16">
    <location>
        <begin position="112"/>
        <end position="131"/>
    </location>
</feature>
<feature type="transmembrane region" description="Helical" evidence="16">
    <location>
        <begin position="215"/>
        <end position="236"/>
    </location>
</feature>
<evidence type="ECO:0000256" key="11">
    <source>
        <dbReference type="ARBA" id="ARBA00023027"/>
    </source>
</evidence>
<comment type="subcellular location">
    <subcellularLocation>
        <location evidence="1">Mitochondrion inner membrane</location>
        <topology evidence="1">Multi-pass membrane protein</topology>
    </subcellularLocation>
</comment>
<dbReference type="Pfam" id="PF06455">
    <property type="entry name" value="NADH5_C"/>
    <property type="match status" value="1"/>
</dbReference>
<evidence type="ECO:0000256" key="8">
    <source>
        <dbReference type="ARBA" id="ARBA00022967"/>
    </source>
</evidence>
<name>A0A8E5NIT0_9ANNE</name>
<evidence type="ECO:0000256" key="13">
    <source>
        <dbReference type="ARBA" id="ARBA00023128"/>
    </source>
</evidence>
<feature type="transmembrane region" description="Helical" evidence="16">
    <location>
        <begin position="380"/>
        <end position="402"/>
    </location>
</feature>
<gene>
    <name evidence="20" type="primary">nad5</name>
</gene>
<evidence type="ECO:0000256" key="3">
    <source>
        <dbReference type="ARBA" id="ARBA00021096"/>
    </source>
</evidence>
<feature type="domain" description="NADH dehydrogenase subunit 5 C-terminal" evidence="19">
    <location>
        <begin position="392"/>
        <end position="563"/>
    </location>
</feature>
<dbReference type="PANTHER" id="PTHR42829:SF2">
    <property type="entry name" value="NADH-UBIQUINONE OXIDOREDUCTASE CHAIN 5"/>
    <property type="match status" value="1"/>
</dbReference>
<dbReference type="EMBL" id="MW711186">
    <property type="protein sequence ID" value="QVD39086.1"/>
    <property type="molecule type" value="Genomic_DNA"/>
</dbReference>
<evidence type="ECO:0000256" key="1">
    <source>
        <dbReference type="ARBA" id="ARBA00004448"/>
    </source>
</evidence>
<comment type="function">
    <text evidence="16">Core subunit of the mitochondrial membrane respiratory chain NADH dehydrogenase (Complex I) which catalyzes electron transfer from NADH through the respiratory chain, using ubiquinone as an electron acceptor. Essential for the catalytic activity and assembly of complex I.</text>
</comment>
<geneLocation type="mitochondrion" evidence="20"/>
<evidence type="ECO:0000256" key="4">
    <source>
        <dbReference type="ARBA" id="ARBA00022448"/>
    </source>
</evidence>
<dbReference type="GO" id="GO:0005743">
    <property type="term" value="C:mitochondrial inner membrane"/>
    <property type="evidence" value="ECO:0007669"/>
    <property type="project" value="UniProtKB-SubCell"/>
</dbReference>
<feature type="transmembrane region" description="Helical" evidence="16">
    <location>
        <begin position="242"/>
        <end position="260"/>
    </location>
</feature>
<evidence type="ECO:0000256" key="6">
    <source>
        <dbReference type="ARBA" id="ARBA00022692"/>
    </source>
</evidence>
<evidence type="ECO:0000256" key="10">
    <source>
        <dbReference type="ARBA" id="ARBA00022989"/>
    </source>
</evidence>
<evidence type="ECO:0000256" key="2">
    <source>
        <dbReference type="ARBA" id="ARBA00012944"/>
    </source>
</evidence>
<dbReference type="AlphaFoldDB" id="A0A8E5NIT0"/>
<evidence type="ECO:0000256" key="16">
    <source>
        <dbReference type="RuleBase" id="RU003404"/>
    </source>
</evidence>
<keyword evidence="13 16" id="KW-0496">Mitochondrion</keyword>
<dbReference type="InterPro" id="IPR003945">
    <property type="entry name" value="NU5C-like"/>
</dbReference>
<keyword evidence="12 16" id="KW-0830">Ubiquinone</keyword>
<evidence type="ECO:0000313" key="20">
    <source>
        <dbReference type="EMBL" id="QVD39086.1"/>
    </source>
</evidence>
<feature type="transmembrane region" description="Helical" evidence="16">
    <location>
        <begin position="539"/>
        <end position="564"/>
    </location>
</feature>
<evidence type="ECO:0000259" key="19">
    <source>
        <dbReference type="Pfam" id="PF06455"/>
    </source>
</evidence>
<keyword evidence="6 16" id="KW-0812">Transmembrane</keyword>
<feature type="transmembrane region" description="Helical" evidence="16">
    <location>
        <begin position="454"/>
        <end position="475"/>
    </location>
</feature>
<feature type="transmembrane region" description="Helical" evidence="16">
    <location>
        <begin position="12"/>
        <end position="36"/>
    </location>
</feature>
<evidence type="ECO:0000256" key="14">
    <source>
        <dbReference type="ARBA" id="ARBA00023136"/>
    </source>
</evidence>
<keyword evidence="7" id="KW-0999">Mitochondrion inner membrane</keyword>
<feature type="transmembrane region" description="Helical" evidence="16">
    <location>
        <begin position="179"/>
        <end position="203"/>
    </location>
</feature>
<evidence type="ECO:0000259" key="18">
    <source>
        <dbReference type="Pfam" id="PF00662"/>
    </source>
</evidence>
<dbReference type="Pfam" id="PF00662">
    <property type="entry name" value="Proton_antipo_N"/>
    <property type="match status" value="1"/>
</dbReference>
<keyword evidence="14 16" id="KW-0472">Membrane</keyword>
<feature type="transmembrane region" description="Helical" evidence="16">
    <location>
        <begin position="151"/>
        <end position="173"/>
    </location>
</feature>
<protein>
    <recommendedName>
        <fullName evidence="3 16">NADH-ubiquinone oxidoreductase chain 5</fullName>
        <ecNumber evidence="2 16">7.1.1.2</ecNumber>
    </recommendedName>
</protein>
<feature type="transmembrane region" description="Helical" evidence="16">
    <location>
        <begin position="339"/>
        <end position="360"/>
    </location>
</feature>
<evidence type="ECO:0000256" key="15">
    <source>
        <dbReference type="ARBA" id="ARBA00049551"/>
    </source>
</evidence>
<feature type="transmembrane region" description="Helical" evidence="16">
    <location>
        <begin position="423"/>
        <end position="442"/>
    </location>
</feature>
<dbReference type="PRINTS" id="PR01434">
    <property type="entry name" value="NADHDHGNASE5"/>
</dbReference>
<reference evidence="20" key="1">
    <citation type="submission" date="2021-03" db="EMBL/GenBank/DDBJ databases">
        <title>Characterization of the complete mitogenome of a land leech, Haemadipsa crenata Ngamprasertwong.</title>
        <authorList>
            <person name="Meng F."/>
            <person name="Liu Z."/>
        </authorList>
    </citation>
    <scope>NUCLEOTIDE SEQUENCE</scope>
    <source>
        <tissue evidence="20">Jaw</tissue>
    </source>
</reference>
<keyword evidence="4 16" id="KW-0813">Transport</keyword>
<evidence type="ECO:0000256" key="12">
    <source>
        <dbReference type="ARBA" id="ARBA00023075"/>
    </source>
</evidence>
<dbReference type="InterPro" id="IPR001516">
    <property type="entry name" value="Proton_antipo_N"/>
</dbReference>
<organism evidence="20">
    <name type="scientific">Haemadipsa crenata</name>
    <dbReference type="NCBI Taxonomy" id="933810"/>
    <lineage>
        <taxon>Eukaryota</taxon>
        <taxon>Metazoa</taxon>
        <taxon>Spiralia</taxon>
        <taxon>Lophotrochozoa</taxon>
        <taxon>Annelida</taxon>
        <taxon>Clitellata</taxon>
        <taxon>Hirudinea</taxon>
        <taxon>Hirudinida</taxon>
        <taxon>Hirudiniformes</taxon>
        <taxon>Haemadipsidae</taxon>
        <taxon>Haemadipsa</taxon>
    </lineage>
</organism>
<dbReference type="Pfam" id="PF00361">
    <property type="entry name" value="Proton_antipo_M"/>
    <property type="match status" value="1"/>
</dbReference>
<feature type="transmembrane region" description="Helical" evidence="16">
    <location>
        <begin position="87"/>
        <end position="106"/>
    </location>
</feature>
<dbReference type="EC" id="7.1.1.2" evidence="2 16"/>
<feature type="transmembrane region" description="Helical" evidence="16">
    <location>
        <begin position="48"/>
        <end position="75"/>
    </location>
</feature>
<proteinExistence type="inferred from homology"/>
<feature type="domain" description="NADH:quinone oxidoreductase/Mrp antiporter transmembrane" evidence="17">
    <location>
        <begin position="112"/>
        <end position="385"/>
    </location>
</feature>
<feature type="transmembrane region" description="Helical" evidence="16">
    <location>
        <begin position="272"/>
        <end position="290"/>
    </location>
</feature>
<comment type="catalytic activity">
    <reaction evidence="15 16">
        <text>a ubiquinone + NADH + 5 H(+)(in) = a ubiquinol + NAD(+) + 4 H(+)(out)</text>
        <dbReference type="Rhea" id="RHEA:29091"/>
        <dbReference type="Rhea" id="RHEA-COMP:9565"/>
        <dbReference type="Rhea" id="RHEA-COMP:9566"/>
        <dbReference type="ChEBI" id="CHEBI:15378"/>
        <dbReference type="ChEBI" id="CHEBI:16389"/>
        <dbReference type="ChEBI" id="CHEBI:17976"/>
        <dbReference type="ChEBI" id="CHEBI:57540"/>
        <dbReference type="ChEBI" id="CHEBI:57945"/>
        <dbReference type="EC" id="7.1.1.2"/>
    </reaction>
</comment>
<evidence type="ECO:0000259" key="17">
    <source>
        <dbReference type="Pfam" id="PF00361"/>
    </source>
</evidence>
<dbReference type="GO" id="GO:0015990">
    <property type="term" value="P:electron transport coupled proton transport"/>
    <property type="evidence" value="ECO:0007669"/>
    <property type="project" value="TreeGrafter"/>
</dbReference>
<evidence type="ECO:0000256" key="7">
    <source>
        <dbReference type="ARBA" id="ARBA00022792"/>
    </source>
</evidence>
<feature type="domain" description="NADH-Ubiquinone oxidoreductase (complex I) chain 5 N-terminal" evidence="18">
    <location>
        <begin position="41"/>
        <end position="89"/>
    </location>
</feature>
<dbReference type="InterPro" id="IPR001750">
    <property type="entry name" value="ND/Mrp_TM"/>
</dbReference>
<comment type="similarity">
    <text evidence="16">Belongs to the complex I subunit 5 family.</text>
</comment>
<keyword evidence="8" id="KW-1278">Translocase</keyword>
<dbReference type="GO" id="GO:0042773">
    <property type="term" value="P:ATP synthesis coupled electron transport"/>
    <property type="evidence" value="ECO:0007669"/>
    <property type="project" value="InterPro"/>
</dbReference>